<sequence>MLQCGEDIQRLKFVPVYRKTPVTEHVLLEREHVEVMMNCKPPQAGNRAGSGVAGVRCEDYG</sequence>
<evidence type="ECO:0000313" key="2">
    <source>
        <dbReference type="Proteomes" id="UP000053239"/>
    </source>
</evidence>
<evidence type="ECO:0000313" key="1">
    <source>
        <dbReference type="EMBL" id="KMZ97359.1"/>
    </source>
</evidence>
<gene>
    <name evidence="1" type="ORF">PVNG_01189</name>
</gene>
<protein>
    <submittedName>
        <fullName evidence="1">Uncharacterized protein</fullName>
    </submittedName>
</protein>
<reference evidence="1 2" key="1">
    <citation type="submission" date="2011-09" db="EMBL/GenBank/DDBJ databases">
        <title>The Genome Sequence of Plasmodium vivax North Korean.</title>
        <authorList>
            <consortium name="The Broad Institute Genome Sequencing Platform"/>
            <consortium name="The Broad Institute Genome Sequencing Center for Infectious Disease"/>
            <person name="Neafsey D."/>
            <person name="Carlton J."/>
            <person name="Barnwell J."/>
            <person name="Collins W."/>
            <person name="Escalante A."/>
            <person name="Mullikin J."/>
            <person name="Saul A."/>
            <person name="Guigo R."/>
            <person name="Camara F."/>
            <person name="Young S.K."/>
            <person name="Zeng Q."/>
            <person name="Gargeya S."/>
            <person name="Fitzgerald M."/>
            <person name="Haas B."/>
            <person name="Abouelleil A."/>
            <person name="Alvarado L."/>
            <person name="Arachchi H.M."/>
            <person name="Berlin A."/>
            <person name="Brown A."/>
            <person name="Chapman S.B."/>
            <person name="Chen Z."/>
            <person name="Dunbar C."/>
            <person name="Freedman E."/>
            <person name="Gearin G."/>
            <person name="Gellesch M."/>
            <person name="Goldberg J."/>
            <person name="Griggs A."/>
            <person name="Gujja S."/>
            <person name="Heiman D."/>
            <person name="Howarth C."/>
            <person name="Larson L."/>
            <person name="Lui A."/>
            <person name="MacDonald P.J.P."/>
            <person name="Montmayeur A."/>
            <person name="Murphy C."/>
            <person name="Neiman D."/>
            <person name="Pearson M."/>
            <person name="Priest M."/>
            <person name="Roberts A."/>
            <person name="Saif S."/>
            <person name="Shea T."/>
            <person name="Shenoy N."/>
            <person name="Sisk P."/>
            <person name="Stolte C."/>
            <person name="Sykes S."/>
            <person name="Wortman J."/>
            <person name="Nusbaum C."/>
            <person name="Birren B."/>
        </authorList>
    </citation>
    <scope>NUCLEOTIDE SEQUENCE [LARGE SCALE GENOMIC DNA]</scope>
    <source>
        <strain evidence="1 2">North Korean</strain>
    </source>
</reference>
<dbReference type="EMBL" id="KQ235540">
    <property type="protein sequence ID" value="KMZ97359.1"/>
    <property type="molecule type" value="Genomic_DNA"/>
</dbReference>
<name>A0A0J9TPL3_PLAVI</name>
<dbReference type="AlphaFoldDB" id="A0A0J9TPL3"/>
<proteinExistence type="predicted"/>
<dbReference type="Proteomes" id="UP000053239">
    <property type="component" value="Unassembled WGS sequence"/>
</dbReference>
<organism evidence="1 2">
    <name type="scientific">Plasmodium vivax North Korean</name>
    <dbReference type="NCBI Taxonomy" id="1035514"/>
    <lineage>
        <taxon>Eukaryota</taxon>
        <taxon>Sar</taxon>
        <taxon>Alveolata</taxon>
        <taxon>Apicomplexa</taxon>
        <taxon>Aconoidasida</taxon>
        <taxon>Haemosporida</taxon>
        <taxon>Plasmodiidae</taxon>
        <taxon>Plasmodium</taxon>
        <taxon>Plasmodium (Plasmodium)</taxon>
    </lineage>
</organism>
<accession>A0A0J9TPL3</accession>